<gene>
    <name evidence="2" type="ORF">VL15_35845</name>
</gene>
<sequence>MRIFKPAPATVFHITHWKAGSQWILKILRQLQPDRIVPPKVGERQFFIDPLIEGKIYPTTYVTREQFLLRKPPSNSRALVVLRDLRDTLVSSYFSARYSHAVMSNELGTIRNALNELSEEDGLILLAEKWLPASALIHASWLRSDQKIVWYEDLLANDVEILGDALRRDCRIDVPASLVRQGIVDNRFENLSAGRARGSEAIYDHERKGIAGDWENHFTAKVSVRFEELYGPLLDRGGAKKRTGVSVRAKPGATVGESEIIAAYDELIALYPNAPSYVLWLAWEYAAYRKIRVSGQVLDVGCADGRLANLILTGAADIKGLAPDPATAEVAALYGPYSQVWEHGRLAELPAGIEFDVIFVRSALVQAHDLDRTLQDLRGRLKKNGRLICSVLTENFSRDIGISAVMNLCGLHEEAKAADARYRGGHNIVNAKPLGRWREYFSSAGFAVEQEISIIPAMTLHSFALLDSLWHTPRGETGKLGDTMAARISAIPSFAEGFRSIVRGLVKLDEDSGAHAGAVMMLSRVL</sequence>
<dbReference type="Pfam" id="PF13489">
    <property type="entry name" value="Methyltransf_23"/>
    <property type="match status" value="1"/>
</dbReference>
<dbReference type="SUPFAM" id="SSF53335">
    <property type="entry name" value="S-adenosyl-L-methionine-dependent methyltransferases"/>
    <property type="match status" value="1"/>
</dbReference>
<dbReference type="PATRIC" id="fig|292.27.peg.8195"/>
<dbReference type="InterPro" id="IPR029063">
    <property type="entry name" value="SAM-dependent_MTases_sf"/>
</dbReference>
<name>A0A0J5Z977_BURCE</name>
<dbReference type="InterPro" id="IPR027417">
    <property type="entry name" value="P-loop_NTPase"/>
</dbReference>
<comment type="caution">
    <text evidence="2">The sequence shown here is derived from an EMBL/GenBank/DDBJ whole genome shotgun (WGS) entry which is preliminary data.</text>
</comment>
<dbReference type="Gene3D" id="3.40.50.150">
    <property type="entry name" value="Vaccinia Virus protein VP39"/>
    <property type="match status" value="1"/>
</dbReference>
<dbReference type="EMBL" id="LDWR01000079">
    <property type="protein sequence ID" value="KML46348.1"/>
    <property type="molecule type" value="Genomic_DNA"/>
</dbReference>
<dbReference type="Proteomes" id="UP000036338">
    <property type="component" value="Unassembled WGS sequence"/>
</dbReference>
<reference evidence="2 3" key="1">
    <citation type="submission" date="2015-05" db="EMBL/GenBank/DDBJ databases">
        <title>Draft genome of Burkholderia cepacia LK29.</title>
        <authorList>
            <person name="Chan X.Y."/>
        </authorList>
    </citation>
    <scope>NUCLEOTIDE SEQUENCE [LARGE SCALE GENOMIC DNA]</scope>
    <source>
        <strain evidence="2 3">LK29</strain>
    </source>
</reference>
<dbReference type="Gene3D" id="3.40.50.300">
    <property type="entry name" value="P-loop containing nucleotide triphosphate hydrolases"/>
    <property type="match status" value="1"/>
</dbReference>
<dbReference type="RefSeq" id="WP_048251516.1">
    <property type="nucleotide sequence ID" value="NZ_LDWR01000079.1"/>
</dbReference>
<dbReference type="GO" id="GO:0008146">
    <property type="term" value="F:sulfotransferase activity"/>
    <property type="evidence" value="ECO:0007669"/>
    <property type="project" value="InterPro"/>
</dbReference>
<organism evidence="2 3">
    <name type="scientific">Burkholderia cepacia</name>
    <name type="common">Pseudomonas cepacia</name>
    <dbReference type="NCBI Taxonomy" id="292"/>
    <lineage>
        <taxon>Bacteria</taxon>
        <taxon>Pseudomonadati</taxon>
        <taxon>Pseudomonadota</taxon>
        <taxon>Betaproteobacteria</taxon>
        <taxon>Burkholderiales</taxon>
        <taxon>Burkholderiaceae</taxon>
        <taxon>Burkholderia</taxon>
        <taxon>Burkholderia cepacia complex</taxon>
    </lineage>
</organism>
<protein>
    <recommendedName>
        <fullName evidence="1">Sulfotransferase domain-containing protein</fullName>
    </recommendedName>
</protein>
<evidence type="ECO:0000313" key="3">
    <source>
        <dbReference type="Proteomes" id="UP000036338"/>
    </source>
</evidence>
<dbReference type="CDD" id="cd02440">
    <property type="entry name" value="AdoMet_MTases"/>
    <property type="match status" value="1"/>
</dbReference>
<dbReference type="AlphaFoldDB" id="A0A0J5Z977"/>
<feature type="domain" description="Sulfotransferase" evidence="1">
    <location>
        <begin position="14"/>
        <end position="236"/>
    </location>
</feature>
<dbReference type="Pfam" id="PF00685">
    <property type="entry name" value="Sulfotransfer_1"/>
    <property type="match status" value="1"/>
</dbReference>
<proteinExistence type="predicted"/>
<evidence type="ECO:0000259" key="1">
    <source>
        <dbReference type="Pfam" id="PF00685"/>
    </source>
</evidence>
<dbReference type="SUPFAM" id="SSF52540">
    <property type="entry name" value="P-loop containing nucleoside triphosphate hydrolases"/>
    <property type="match status" value="1"/>
</dbReference>
<dbReference type="InterPro" id="IPR000863">
    <property type="entry name" value="Sulfotransferase_dom"/>
</dbReference>
<accession>A0A0J5Z977</accession>
<evidence type="ECO:0000313" key="2">
    <source>
        <dbReference type="EMBL" id="KML46348.1"/>
    </source>
</evidence>